<keyword evidence="3" id="KW-1185">Reference proteome</keyword>
<dbReference type="PANTHER" id="PTHR47577">
    <property type="entry name" value="THAP DOMAIN-CONTAINING PROTEIN 6"/>
    <property type="match status" value="1"/>
</dbReference>
<dbReference type="PANTHER" id="PTHR47577:SF2">
    <property type="entry name" value="THAP DOMAIN CONTAINING 9"/>
    <property type="match status" value="1"/>
</dbReference>
<accession>A0AAD9KBX7</accession>
<protein>
    <recommendedName>
        <fullName evidence="1">Transposable element P transposase-like RNase H C-terminal domain-containing protein</fullName>
    </recommendedName>
</protein>
<organism evidence="2 3">
    <name type="scientific">Paralvinella palmiformis</name>
    <dbReference type="NCBI Taxonomy" id="53620"/>
    <lineage>
        <taxon>Eukaryota</taxon>
        <taxon>Metazoa</taxon>
        <taxon>Spiralia</taxon>
        <taxon>Lophotrochozoa</taxon>
        <taxon>Annelida</taxon>
        <taxon>Polychaeta</taxon>
        <taxon>Sedentaria</taxon>
        <taxon>Canalipalpata</taxon>
        <taxon>Terebellida</taxon>
        <taxon>Terebelliformia</taxon>
        <taxon>Alvinellidae</taxon>
        <taxon>Paralvinella</taxon>
    </lineage>
</organism>
<feature type="domain" description="Transposable element P transposase-like RNase H C-terminal" evidence="1">
    <location>
        <begin position="18"/>
        <end position="52"/>
    </location>
</feature>
<feature type="non-terminal residue" evidence="2">
    <location>
        <position position="1"/>
    </location>
</feature>
<dbReference type="EMBL" id="JAODUP010000013">
    <property type="protein sequence ID" value="KAK2168874.1"/>
    <property type="molecule type" value="Genomic_DNA"/>
</dbReference>
<dbReference type="InterPro" id="IPR048367">
    <property type="entry name" value="TNP-like_RNaseH_C"/>
</dbReference>
<evidence type="ECO:0000259" key="1">
    <source>
        <dbReference type="Pfam" id="PF21789"/>
    </source>
</evidence>
<reference evidence="2" key="1">
    <citation type="journal article" date="2023" name="Mol. Biol. Evol.">
        <title>Third-Generation Sequencing Reveals the Adaptive Role of the Epigenome in Three Deep-Sea Polychaetes.</title>
        <authorList>
            <person name="Perez M."/>
            <person name="Aroh O."/>
            <person name="Sun Y."/>
            <person name="Lan Y."/>
            <person name="Juniper S.K."/>
            <person name="Young C.R."/>
            <person name="Angers B."/>
            <person name="Qian P.Y."/>
        </authorList>
    </citation>
    <scope>NUCLEOTIDE SEQUENCE</scope>
    <source>
        <strain evidence="2">P08H-3</strain>
    </source>
</reference>
<dbReference type="Proteomes" id="UP001208570">
    <property type="component" value="Unassembled WGS sequence"/>
</dbReference>
<dbReference type="Pfam" id="PF21789">
    <property type="entry name" value="TNP-like_RNaseH_C"/>
    <property type="match status" value="1"/>
</dbReference>
<sequence>GKVLLFEPSLVQRFLLTYKLSQDHLELFFSAVRHFGDWNNNPSAMQFTSAFRSLFNHADVSIKCSVKANRLSQVTN</sequence>
<proteinExistence type="predicted"/>
<evidence type="ECO:0000313" key="3">
    <source>
        <dbReference type="Proteomes" id="UP001208570"/>
    </source>
</evidence>
<dbReference type="AlphaFoldDB" id="A0AAD9KBX7"/>
<comment type="caution">
    <text evidence="2">The sequence shown here is derived from an EMBL/GenBank/DDBJ whole genome shotgun (WGS) entry which is preliminary data.</text>
</comment>
<evidence type="ECO:0000313" key="2">
    <source>
        <dbReference type="EMBL" id="KAK2168874.1"/>
    </source>
</evidence>
<name>A0AAD9KBX7_9ANNE</name>
<gene>
    <name evidence="2" type="ORF">LSH36_13g00005</name>
</gene>